<dbReference type="GO" id="GO:0003677">
    <property type="term" value="F:DNA binding"/>
    <property type="evidence" value="ECO:0007669"/>
    <property type="project" value="UniProtKB-KW"/>
</dbReference>
<keyword evidence="6" id="KW-1185">Reference proteome</keyword>
<dbReference type="InterPro" id="IPR010982">
    <property type="entry name" value="Lambda_DNA-bd_dom_sf"/>
</dbReference>
<dbReference type="CDD" id="cd00093">
    <property type="entry name" value="HTH_XRE"/>
    <property type="match status" value="1"/>
</dbReference>
<proteinExistence type="predicted"/>
<dbReference type="Proteomes" id="UP000236395">
    <property type="component" value="Unassembled WGS sequence"/>
</dbReference>
<dbReference type="InterPro" id="IPR001387">
    <property type="entry name" value="Cro/C1-type_HTH"/>
</dbReference>
<evidence type="ECO:0000313" key="4">
    <source>
        <dbReference type="EMBL" id="PNZ48284.1"/>
    </source>
</evidence>
<sequence length="122" mass="14005">MGIGEGIRKMRKQHKLTMDQLANNLNTTFPKQSNFTKSKISKWENEKEEPRLSSAKLIAEYFKISLDELYNSNSSGVKNNLSNKDKITAHVSEDVSDSEMKEIVNFIEYIKSKRNTNSNSDK</sequence>
<dbReference type="PANTHER" id="PTHR46558">
    <property type="entry name" value="TRACRIPTIONAL REGULATORY PROTEIN-RELATED-RELATED"/>
    <property type="match status" value="1"/>
</dbReference>
<dbReference type="EMBL" id="PPQS01000051">
    <property type="protein sequence ID" value="PNZ48284.1"/>
    <property type="molecule type" value="Genomic_DNA"/>
</dbReference>
<keyword evidence="1" id="KW-0238">DNA-binding</keyword>
<evidence type="ECO:0000256" key="1">
    <source>
        <dbReference type="ARBA" id="ARBA00023125"/>
    </source>
</evidence>
<organism evidence="4 5">
    <name type="scientific">Staphylococcus schweitzeri</name>
    <dbReference type="NCBI Taxonomy" id="1654388"/>
    <lineage>
        <taxon>Bacteria</taxon>
        <taxon>Bacillati</taxon>
        <taxon>Bacillota</taxon>
        <taxon>Bacilli</taxon>
        <taxon>Bacillales</taxon>
        <taxon>Staphylococcaceae</taxon>
        <taxon>Staphylococcus</taxon>
    </lineage>
</organism>
<dbReference type="GeneID" id="98345629"/>
<dbReference type="EMBL" id="JADAMT010000006">
    <property type="protein sequence ID" value="MBE2128520.1"/>
    <property type="molecule type" value="Genomic_DNA"/>
</dbReference>
<evidence type="ECO:0000313" key="6">
    <source>
        <dbReference type="Proteomes" id="UP000596960"/>
    </source>
</evidence>
<protein>
    <submittedName>
        <fullName evidence="3">Helix-turn-helix transcriptional regulator</fullName>
    </submittedName>
    <submittedName>
        <fullName evidence="4">XRE family transcriptional regulator</fullName>
    </submittedName>
</protein>
<dbReference type="Pfam" id="PF12844">
    <property type="entry name" value="HTH_19"/>
    <property type="match status" value="1"/>
</dbReference>
<dbReference type="Proteomes" id="UP000596960">
    <property type="component" value="Unassembled WGS sequence"/>
</dbReference>
<dbReference type="Gene3D" id="1.10.260.40">
    <property type="entry name" value="lambda repressor-like DNA-binding domains"/>
    <property type="match status" value="1"/>
</dbReference>
<comment type="caution">
    <text evidence="4">The sequence shown here is derived from an EMBL/GenBank/DDBJ whole genome shotgun (WGS) entry which is preliminary data.</text>
</comment>
<dbReference type="PANTHER" id="PTHR46558:SF11">
    <property type="entry name" value="HTH-TYPE TRANSCRIPTIONAL REGULATOR XRE"/>
    <property type="match status" value="1"/>
</dbReference>
<accession>A0A2K4AER3</accession>
<dbReference type="SUPFAM" id="SSF47413">
    <property type="entry name" value="lambda repressor-like DNA-binding domains"/>
    <property type="match status" value="1"/>
</dbReference>
<dbReference type="AlphaFoldDB" id="A0A2K4AER3"/>
<dbReference type="RefSeq" id="WP_047549455.1">
    <property type="nucleotide sequence ID" value="NZ_CBCSFW010000003.1"/>
</dbReference>
<evidence type="ECO:0000313" key="5">
    <source>
        <dbReference type="Proteomes" id="UP000236395"/>
    </source>
</evidence>
<evidence type="ECO:0000259" key="2">
    <source>
        <dbReference type="PROSITE" id="PS50943"/>
    </source>
</evidence>
<reference evidence="4 5" key="1">
    <citation type="submission" date="2017-08" db="EMBL/GenBank/DDBJ databases">
        <title>Draft genome sequences of 64 type strains of genus Staph aureus.</title>
        <authorList>
            <person name="Cole K."/>
            <person name="Golubchik T."/>
            <person name="Russell J."/>
            <person name="Foster D."/>
            <person name="Llewelyn M."/>
            <person name="Wilson D."/>
            <person name="Crook D."/>
            <person name="Paul J."/>
        </authorList>
    </citation>
    <scope>NUCLEOTIDE SEQUENCE [LARGE SCALE GENOMIC DNA]</scope>
    <source>
        <strain evidence="4 5">DSM 28300</strain>
    </source>
</reference>
<dbReference type="PROSITE" id="PS50943">
    <property type="entry name" value="HTH_CROC1"/>
    <property type="match status" value="1"/>
</dbReference>
<reference evidence="3 6" key="2">
    <citation type="submission" date="2020-10" db="EMBL/GenBank/DDBJ databases">
        <title>Phenotypic and genomic profiling of Staphylococcus argenteus in Canada and the United States and recommendations for clinical result reporting.</title>
        <authorList>
            <person name="Eshaghi A."/>
            <person name="Bommersbach C."/>
            <person name="Zitterman S."/>
            <person name="Burnham C.-A.D."/>
            <person name="Patel R."/>
            <person name="Schuetz A.N."/>
            <person name="Patel S.N."/>
            <person name="Kus J.V."/>
        </authorList>
    </citation>
    <scope>NUCLEOTIDE SEQUENCE [LARGE SCALE GENOMIC DNA]</scope>
    <source>
        <strain evidence="3 6">DSM 28300</strain>
    </source>
</reference>
<dbReference type="SMART" id="SM00530">
    <property type="entry name" value="HTH_XRE"/>
    <property type="match status" value="1"/>
</dbReference>
<gene>
    <name evidence="4" type="ORF">CD116_13375</name>
    <name evidence="3" type="ORF">ILQ21_05635</name>
</gene>
<feature type="domain" description="HTH cro/C1-type" evidence="2">
    <location>
        <begin position="7"/>
        <end position="69"/>
    </location>
</feature>
<evidence type="ECO:0000313" key="3">
    <source>
        <dbReference type="EMBL" id="MBE2128520.1"/>
    </source>
</evidence>
<name>A0A2K4AER3_9STAP</name>